<evidence type="ECO:0000259" key="1">
    <source>
        <dbReference type="PROSITE" id="PS51203"/>
    </source>
</evidence>
<gene>
    <name evidence="2" type="ORF">BaOVIS_030960</name>
</gene>
<dbReference type="Proteomes" id="UP001057455">
    <property type="component" value="Unassembled WGS sequence"/>
</dbReference>
<dbReference type="Pfam" id="PF03234">
    <property type="entry name" value="CDC37_N"/>
    <property type="match status" value="1"/>
</dbReference>
<keyword evidence="3" id="KW-1185">Reference proteome</keyword>
<name>A0A9W5WWK6_BABOV</name>
<evidence type="ECO:0000313" key="2">
    <source>
        <dbReference type="EMBL" id="GFE55692.1"/>
    </source>
</evidence>
<dbReference type="PROSITE" id="PS51203">
    <property type="entry name" value="CS"/>
    <property type="match status" value="1"/>
</dbReference>
<dbReference type="InterPro" id="IPR013855">
    <property type="entry name" value="Cdc37_N_dom"/>
</dbReference>
<organism evidence="2 3">
    <name type="scientific">Babesia ovis</name>
    <dbReference type="NCBI Taxonomy" id="5869"/>
    <lineage>
        <taxon>Eukaryota</taxon>
        <taxon>Sar</taxon>
        <taxon>Alveolata</taxon>
        <taxon>Apicomplexa</taxon>
        <taxon>Aconoidasida</taxon>
        <taxon>Piroplasmida</taxon>
        <taxon>Babesiidae</taxon>
        <taxon>Babesia</taxon>
    </lineage>
</organism>
<protein>
    <recommendedName>
        <fullName evidence="1">CS domain-containing protein</fullName>
    </recommendedName>
</protein>
<dbReference type="OrthoDB" id="416217at2759"/>
<dbReference type="InterPro" id="IPR007052">
    <property type="entry name" value="CS_dom"/>
</dbReference>
<dbReference type="AlphaFoldDB" id="A0A9W5WWK6"/>
<dbReference type="EMBL" id="BLIY01000024">
    <property type="protein sequence ID" value="GFE55692.1"/>
    <property type="molecule type" value="Genomic_DNA"/>
</dbReference>
<dbReference type="GO" id="GO:0019901">
    <property type="term" value="F:protein kinase binding"/>
    <property type="evidence" value="ECO:0007669"/>
    <property type="project" value="InterPro"/>
</dbReference>
<comment type="caution">
    <text evidence="2">The sequence shown here is derived from an EMBL/GenBank/DDBJ whole genome shotgun (WGS) entry which is preliminary data.</text>
</comment>
<evidence type="ECO:0000313" key="3">
    <source>
        <dbReference type="Proteomes" id="UP001057455"/>
    </source>
</evidence>
<reference evidence="2" key="1">
    <citation type="submission" date="2019-12" db="EMBL/GenBank/DDBJ databases">
        <title>Genome sequence of Babesia ovis.</title>
        <authorList>
            <person name="Yamagishi J."/>
            <person name="Sevinc F."/>
            <person name="Xuan X."/>
        </authorList>
    </citation>
    <scope>NUCLEOTIDE SEQUENCE</scope>
    <source>
        <strain evidence="2">Selcuk</strain>
    </source>
</reference>
<proteinExistence type="predicted"/>
<sequence>MPIDYSKWDNLELSDSEDERKPEVIKLDGTQQVELGKNGYKIISRDTKVTTTRDPTAVSKFWKQHVKNGNVVKGSHAFSQNRYEICLLIVVKAEGKPKFEVVVTDTRLRILRSGVEIFNREFYARVKDDDDYVNWKIVRQDVDWKALSAYCHSEGSNIVFTEFYEQTFIEVELTKYNKIEDCFIWWPKAFKVSF</sequence>
<feature type="domain" description="CS" evidence="1">
    <location>
        <begin position="71"/>
        <end position="190"/>
    </location>
</feature>
<dbReference type="SUPFAM" id="SSF49764">
    <property type="entry name" value="HSP20-like chaperones"/>
    <property type="match status" value="1"/>
</dbReference>
<accession>A0A9W5WWK6</accession>
<dbReference type="InterPro" id="IPR008978">
    <property type="entry name" value="HSP20-like_chaperone"/>
</dbReference>